<dbReference type="SUPFAM" id="SSF52540">
    <property type="entry name" value="P-loop containing nucleoside triphosphate hydrolases"/>
    <property type="match status" value="1"/>
</dbReference>
<dbReference type="CDD" id="cd15831">
    <property type="entry name" value="BTAD"/>
    <property type="match status" value="1"/>
</dbReference>
<sequence length="1084" mass="116685">MLGTLQVTHDGRTVSVGTALKPRLMLAALLSRAGRQVSNDSLTTVLWGDHPPPSARRNIQLYAHKLRRELGADRISGMPDGYVINVGDELDATRFRRLAAEGTVALGRGDVEEAGDLLGAALGLWAGPAFAGLRESETIAEEALRLEDLRLDTHERYLEAELARGRHAELVGELIDLTREHPYREGLRAGLMLALYRSGRQTDALGVFRETRALLAEELGIEPGPPLRRLHEAILRADEDLMVPATGGIAVSPAPEPRPVPRELPPDIVGFTGRHRQLETLDGRLSQDPTTGPAPVVIIIAGTAGVGKTALAVHWAHRVARRFPDGQLYLNLQGHATDSPRRPIDALAVLLRSLGARPDQVPMDMEEAASRYRSLVADRRMLLVLDNARSADQVRPLLPAGTGCTVLVTSRDRLTGLVARDGAHRVTLDALTPHESIELLGTLLGADRIEEEAAAAARLAELCAHLPLALRIAGAHLVDRPRGTIADHVAELAALDAGDLMSAMAIEDDEETAVRAAFDLSYRTMTAPVQRLFRRLGLVSCADFTGPAAAALAGMTVEEAAAALDRLSAAHLVDQRRPGRFTLHDLLRSYAVNLAETEDDGQERQAAMRRLFTWYVGMVDTAVRYLYPEATRLPPPEEVSPAGAEAFDPATVLGWLDAERHNLLTFVRHAARQGASPTAWLLTDGLRDYYDRRRHRNDWITIALAGLSAARVADDLRAQATVFHCLARVNFGLFRHPRAIAYLTRAIELSVDAGWGPGEASALGNLGVILYLLGRPAEAATHLSRARELHHRFGWRQGEARILNTLASAYGECGRVAEGAELATEALALNRDAGALRAEVGTMCVLGGLRHRLGHLDGALAQLTGALALARRLGSPYDEATSLAGLALVHRDAGRLHSAYDCAEAALEIAVDTGERRLEAHARTTLASVCGRAGDHEGAIALLETALTIAGEIDVRILLGEALLGLAEARFLHGEHAAATDHAEEALKLAEQAEFRVLEGQVLTLLARIGRGREPAARMIGYAREALAVHGETGNRLDSARTHLALGQALRDEGDMGLAETHLRQASALFSAIGAPFSEAEPAG</sequence>
<dbReference type="SMART" id="SM00862">
    <property type="entry name" value="Trans_reg_C"/>
    <property type="match status" value="1"/>
</dbReference>
<dbReference type="PANTHER" id="PTHR35807:SF1">
    <property type="entry name" value="TRANSCRIPTIONAL REGULATOR REDD"/>
    <property type="match status" value="1"/>
</dbReference>
<dbReference type="SUPFAM" id="SSF48452">
    <property type="entry name" value="TPR-like"/>
    <property type="match status" value="4"/>
</dbReference>
<dbReference type="RefSeq" id="WP_344942239.1">
    <property type="nucleotide sequence ID" value="NZ_BAAAZR010000009.1"/>
</dbReference>
<comment type="similarity">
    <text evidence="1">Belongs to the AfsR/DnrI/RedD regulatory family.</text>
</comment>
<evidence type="ECO:0000313" key="7">
    <source>
        <dbReference type="EMBL" id="GAA3815936.1"/>
    </source>
</evidence>
<dbReference type="InterPro" id="IPR005158">
    <property type="entry name" value="BTAD"/>
</dbReference>
<dbReference type="InterPro" id="IPR036388">
    <property type="entry name" value="WH-like_DNA-bd_sf"/>
</dbReference>
<evidence type="ECO:0000259" key="6">
    <source>
        <dbReference type="PROSITE" id="PS51755"/>
    </source>
</evidence>
<evidence type="ECO:0000256" key="2">
    <source>
        <dbReference type="ARBA" id="ARBA00023015"/>
    </source>
</evidence>
<dbReference type="Gene3D" id="3.40.50.300">
    <property type="entry name" value="P-loop containing nucleotide triphosphate hydrolases"/>
    <property type="match status" value="1"/>
</dbReference>
<dbReference type="SMART" id="SM01043">
    <property type="entry name" value="BTAD"/>
    <property type="match status" value="1"/>
</dbReference>
<dbReference type="InterPro" id="IPR011990">
    <property type="entry name" value="TPR-like_helical_dom_sf"/>
</dbReference>
<dbReference type="PRINTS" id="PR00364">
    <property type="entry name" value="DISEASERSIST"/>
</dbReference>
<keyword evidence="8" id="KW-1185">Reference proteome</keyword>
<keyword evidence="4" id="KW-0804">Transcription</keyword>
<dbReference type="InterPro" id="IPR016032">
    <property type="entry name" value="Sig_transdc_resp-reg_C-effctor"/>
</dbReference>
<dbReference type="Gene3D" id="1.10.10.10">
    <property type="entry name" value="Winged helix-like DNA-binding domain superfamily/Winged helix DNA-binding domain"/>
    <property type="match status" value="1"/>
</dbReference>
<dbReference type="InterPro" id="IPR002182">
    <property type="entry name" value="NB-ARC"/>
</dbReference>
<evidence type="ECO:0000256" key="1">
    <source>
        <dbReference type="ARBA" id="ARBA00005820"/>
    </source>
</evidence>
<keyword evidence="3 5" id="KW-0238">DNA-binding</keyword>
<dbReference type="SUPFAM" id="SSF46894">
    <property type="entry name" value="C-terminal effector domain of the bipartite response regulators"/>
    <property type="match status" value="1"/>
</dbReference>
<keyword evidence="2" id="KW-0805">Transcription regulation</keyword>
<reference evidence="8" key="1">
    <citation type="journal article" date="2019" name="Int. J. Syst. Evol. Microbiol.">
        <title>The Global Catalogue of Microorganisms (GCM) 10K type strain sequencing project: providing services to taxonomists for standard genome sequencing and annotation.</title>
        <authorList>
            <consortium name="The Broad Institute Genomics Platform"/>
            <consortium name="The Broad Institute Genome Sequencing Center for Infectious Disease"/>
            <person name="Wu L."/>
            <person name="Ma J."/>
        </authorList>
    </citation>
    <scope>NUCLEOTIDE SEQUENCE [LARGE SCALE GENOMIC DNA]</scope>
    <source>
        <strain evidence="8">JCM 16908</strain>
    </source>
</reference>
<name>A0ABP7IDS3_9ACTN</name>
<evidence type="ECO:0000256" key="3">
    <source>
        <dbReference type="ARBA" id="ARBA00023125"/>
    </source>
</evidence>
<dbReference type="InterPro" id="IPR019734">
    <property type="entry name" value="TPR_rpt"/>
</dbReference>
<feature type="domain" description="OmpR/PhoB-type" evidence="6">
    <location>
        <begin position="1"/>
        <end position="86"/>
    </location>
</feature>
<dbReference type="Pfam" id="PF03704">
    <property type="entry name" value="BTAD"/>
    <property type="match status" value="1"/>
</dbReference>
<dbReference type="Gene3D" id="1.25.40.10">
    <property type="entry name" value="Tetratricopeptide repeat domain"/>
    <property type="match status" value="3"/>
</dbReference>
<comment type="caution">
    <text evidence="7">The sequence shown here is derived from an EMBL/GenBank/DDBJ whole genome shotgun (WGS) entry which is preliminary data.</text>
</comment>
<dbReference type="PROSITE" id="PS51755">
    <property type="entry name" value="OMPR_PHOB"/>
    <property type="match status" value="1"/>
</dbReference>
<proteinExistence type="inferred from homology"/>
<feature type="DNA-binding region" description="OmpR/PhoB-type" evidence="5">
    <location>
        <begin position="1"/>
        <end position="86"/>
    </location>
</feature>
<gene>
    <name evidence="7" type="ORF">GCM10022226_40850</name>
</gene>
<evidence type="ECO:0000313" key="8">
    <source>
        <dbReference type="Proteomes" id="UP001500888"/>
    </source>
</evidence>
<dbReference type="SMART" id="SM00028">
    <property type="entry name" value="TPR"/>
    <property type="match status" value="7"/>
</dbReference>
<dbReference type="Proteomes" id="UP001500888">
    <property type="component" value="Unassembled WGS sequence"/>
</dbReference>
<dbReference type="InterPro" id="IPR001867">
    <property type="entry name" value="OmpR/PhoB-type_DNA-bd"/>
</dbReference>
<dbReference type="Pfam" id="PF00931">
    <property type="entry name" value="NB-ARC"/>
    <property type="match status" value="1"/>
</dbReference>
<protein>
    <submittedName>
        <fullName evidence="7">BTAD domain-containing putative transcriptional regulator</fullName>
    </submittedName>
</protein>
<dbReference type="PANTHER" id="PTHR35807">
    <property type="entry name" value="TRANSCRIPTIONAL REGULATOR REDD-RELATED"/>
    <property type="match status" value="1"/>
</dbReference>
<dbReference type="InterPro" id="IPR051677">
    <property type="entry name" value="AfsR-DnrI-RedD_regulator"/>
</dbReference>
<evidence type="ECO:0000256" key="5">
    <source>
        <dbReference type="PROSITE-ProRule" id="PRU01091"/>
    </source>
</evidence>
<dbReference type="EMBL" id="BAAAZR010000009">
    <property type="protein sequence ID" value="GAA3815936.1"/>
    <property type="molecule type" value="Genomic_DNA"/>
</dbReference>
<evidence type="ECO:0000256" key="4">
    <source>
        <dbReference type="ARBA" id="ARBA00023163"/>
    </source>
</evidence>
<accession>A0ABP7IDS3</accession>
<dbReference type="InterPro" id="IPR027417">
    <property type="entry name" value="P-loop_NTPase"/>
</dbReference>
<dbReference type="Pfam" id="PF13424">
    <property type="entry name" value="TPR_12"/>
    <property type="match status" value="2"/>
</dbReference>
<organism evidence="7 8">
    <name type="scientific">Sphaerisporangium flaviroseum</name>
    <dbReference type="NCBI Taxonomy" id="509199"/>
    <lineage>
        <taxon>Bacteria</taxon>
        <taxon>Bacillati</taxon>
        <taxon>Actinomycetota</taxon>
        <taxon>Actinomycetes</taxon>
        <taxon>Streptosporangiales</taxon>
        <taxon>Streptosporangiaceae</taxon>
        <taxon>Sphaerisporangium</taxon>
    </lineage>
</organism>